<gene>
    <name evidence="2" type="ORF">DHW61_00705</name>
</gene>
<proteinExistence type="predicted"/>
<evidence type="ECO:0000256" key="1">
    <source>
        <dbReference type="SAM" id="Phobius"/>
    </source>
</evidence>
<evidence type="ECO:0000313" key="2">
    <source>
        <dbReference type="EMBL" id="HCL00941.1"/>
    </source>
</evidence>
<feature type="transmembrane region" description="Helical" evidence="1">
    <location>
        <begin position="7"/>
        <end position="26"/>
    </location>
</feature>
<name>A0A3D2X1B9_9FIRM</name>
<keyword evidence="1" id="KW-0812">Transmembrane</keyword>
<dbReference type="AlphaFoldDB" id="A0A3D2X1B9"/>
<reference evidence="2 3" key="1">
    <citation type="journal article" date="2018" name="Nat. Biotechnol.">
        <title>A standardized bacterial taxonomy based on genome phylogeny substantially revises the tree of life.</title>
        <authorList>
            <person name="Parks D.H."/>
            <person name="Chuvochina M."/>
            <person name="Waite D.W."/>
            <person name="Rinke C."/>
            <person name="Skarshewski A."/>
            <person name="Chaumeil P.A."/>
            <person name="Hugenholtz P."/>
        </authorList>
    </citation>
    <scope>NUCLEOTIDE SEQUENCE [LARGE SCALE GENOMIC DNA]</scope>
    <source>
        <strain evidence="2">UBA11728</strain>
    </source>
</reference>
<accession>A0A3D2X1B9</accession>
<dbReference type="EMBL" id="DPVV01000028">
    <property type="protein sequence ID" value="HCL00941.1"/>
    <property type="molecule type" value="Genomic_DNA"/>
</dbReference>
<dbReference type="Proteomes" id="UP000262969">
    <property type="component" value="Unassembled WGS sequence"/>
</dbReference>
<protein>
    <submittedName>
        <fullName evidence="2">Uncharacterized protein</fullName>
    </submittedName>
</protein>
<keyword evidence="1" id="KW-1133">Transmembrane helix</keyword>
<organism evidence="2 3">
    <name type="scientific">Lachnoclostridium phytofermentans</name>
    <dbReference type="NCBI Taxonomy" id="66219"/>
    <lineage>
        <taxon>Bacteria</taxon>
        <taxon>Bacillati</taxon>
        <taxon>Bacillota</taxon>
        <taxon>Clostridia</taxon>
        <taxon>Lachnospirales</taxon>
        <taxon>Lachnospiraceae</taxon>
    </lineage>
</organism>
<feature type="transmembrane region" description="Helical" evidence="1">
    <location>
        <begin position="32"/>
        <end position="49"/>
    </location>
</feature>
<keyword evidence="1" id="KW-0472">Membrane</keyword>
<comment type="caution">
    <text evidence="2">The sequence shown here is derived from an EMBL/GenBank/DDBJ whole genome shotgun (WGS) entry which is preliminary data.</text>
</comment>
<sequence>MLNLYSGAWHLFIMIWTLYFCTFVRYNKYKQMYAIIIIISIANLMRKLFMRRRAEKALSSGVITC</sequence>
<evidence type="ECO:0000313" key="3">
    <source>
        <dbReference type="Proteomes" id="UP000262969"/>
    </source>
</evidence>